<accession>A0A316TWN8</accession>
<reference evidence="3 4" key="1">
    <citation type="submission" date="2018-05" db="EMBL/GenBank/DDBJ databases">
        <title>Rhodohalobacter halophilus gen. nov., sp. nov., a moderately halophilic member of the family Balneolaceae.</title>
        <authorList>
            <person name="Liu Z.-W."/>
        </authorList>
    </citation>
    <scope>NUCLEOTIDE SEQUENCE [LARGE SCALE GENOMIC DNA]</scope>
    <source>
        <strain evidence="3 4">8A47</strain>
    </source>
</reference>
<dbReference type="Pfam" id="PF02655">
    <property type="entry name" value="ATP-grasp_3"/>
    <property type="match status" value="1"/>
</dbReference>
<evidence type="ECO:0000313" key="4">
    <source>
        <dbReference type="Proteomes" id="UP000245533"/>
    </source>
</evidence>
<evidence type="ECO:0000259" key="2">
    <source>
        <dbReference type="PROSITE" id="PS50975"/>
    </source>
</evidence>
<dbReference type="InterPro" id="IPR011761">
    <property type="entry name" value="ATP-grasp"/>
</dbReference>
<dbReference type="Proteomes" id="UP000245533">
    <property type="component" value="Unassembled WGS sequence"/>
</dbReference>
<feature type="domain" description="ATP-grasp" evidence="2">
    <location>
        <begin position="117"/>
        <end position="304"/>
    </location>
</feature>
<evidence type="ECO:0000313" key="3">
    <source>
        <dbReference type="EMBL" id="PWN07799.1"/>
    </source>
</evidence>
<dbReference type="EMBL" id="QGGB01000002">
    <property type="protein sequence ID" value="PWN07799.1"/>
    <property type="molecule type" value="Genomic_DNA"/>
</dbReference>
<dbReference type="InterPro" id="IPR005479">
    <property type="entry name" value="CPAse_ATP-bd"/>
</dbReference>
<comment type="caution">
    <text evidence="3">The sequence shown here is derived from an EMBL/GenBank/DDBJ whole genome shotgun (WGS) entry which is preliminary data.</text>
</comment>
<dbReference type="Gene3D" id="3.30.470.20">
    <property type="entry name" value="ATP-grasp fold, B domain"/>
    <property type="match status" value="1"/>
</dbReference>
<proteinExistence type="predicted"/>
<gene>
    <name evidence="3" type="ORF">DDZ15_01950</name>
</gene>
<dbReference type="InterPro" id="IPR003806">
    <property type="entry name" value="ATP-grasp_PylC-type"/>
</dbReference>
<dbReference type="GO" id="GO:0008716">
    <property type="term" value="F:D-alanine-D-alanine ligase activity"/>
    <property type="evidence" value="ECO:0007669"/>
    <property type="project" value="TreeGrafter"/>
</dbReference>
<keyword evidence="1" id="KW-0547">Nucleotide-binding</keyword>
<dbReference type="SUPFAM" id="SSF56059">
    <property type="entry name" value="Glutathione synthetase ATP-binding domain-like"/>
    <property type="match status" value="1"/>
</dbReference>
<dbReference type="Gene3D" id="3.30.1490.20">
    <property type="entry name" value="ATP-grasp fold, A domain"/>
    <property type="match status" value="1"/>
</dbReference>
<dbReference type="GO" id="GO:0046872">
    <property type="term" value="F:metal ion binding"/>
    <property type="evidence" value="ECO:0007669"/>
    <property type="project" value="InterPro"/>
</dbReference>
<dbReference type="OrthoDB" id="9803907at2"/>
<dbReference type="PROSITE" id="PS50975">
    <property type="entry name" value="ATP_GRASP"/>
    <property type="match status" value="1"/>
</dbReference>
<dbReference type="Gene3D" id="3.40.50.20">
    <property type="match status" value="1"/>
</dbReference>
<dbReference type="PROSITE" id="PS00867">
    <property type="entry name" value="CPSASE_2"/>
    <property type="match status" value="1"/>
</dbReference>
<sequence length="389" mass="44859">MKVLVLDPGRQALPFLKSLTKKGHDVIMICFNRFSLTYYSRYPSQKIFWPNYNVYQDKFLECLLDYIKHNQVDVTLALGDVTAEILSKNKSEISKYTKITSPDYETYDQTTDKLKLMQFCMQHKIPCPKTYELSDSSDLNVVSEHLTFPVIVKPRKGIGAIGVTKVSSLEELKVKLTSMRKDFGELLIQEYIPFEQSEQYQAEFFLNGNQEICAGVIISKPRFFPVYGGTSTANLSIKNDEIFSVGKELLQKLKWQGAADIDFILDKRTGEPKVIEVNPRVTAGIKIAFKAGVDFADLHMKLAKNQIIERVQDYTVGIYCRNLILDLLWWFFSTKKMKKETKPSFYKFFGKDVCYQAFSLDDPFTGLGFILNMIYKYSNIKEIKKKIFT</sequence>
<name>A0A316TWN8_9BACT</name>
<dbReference type="InterPro" id="IPR013815">
    <property type="entry name" value="ATP_grasp_subdomain_1"/>
</dbReference>
<dbReference type="AlphaFoldDB" id="A0A316TWN8"/>
<keyword evidence="1" id="KW-0067">ATP-binding</keyword>
<dbReference type="GO" id="GO:0005524">
    <property type="term" value="F:ATP binding"/>
    <property type="evidence" value="ECO:0007669"/>
    <property type="project" value="UniProtKB-UniRule"/>
</dbReference>
<protein>
    <recommendedName>
        <fullName evidence="2">ATP-grasp domain-containing protein</fullName>
    </recommendedName>
</protein>
<organism evidence="3 4">
    <name type="scientific">Rhodohalobacter mucosus</name>
    <dbReference type="NCBI Taxonomy" id="2079485"/>
    <lineage>
        <taxon>Bacteria</taxon>
        <taxon>Pseudomonadati</taxon>
        <taxon>Balneolota</taxon>
        <taxon>Balneolia</taxon>
        <taxon>Balneolales</taxon>
        <taxon>Balneolaceae</taxon>
        <taxon>Rhodohalobacter</taxon>
    </lineage>
</organism>
<dbReference type="PANTHER" id="PTHR23132:SF23">
    <property type="entry name" value="D-ALANINE--D-ALANINE LIGASE B"/>
    <property type="match status" value="1"/>
</dbReference>
<keyword evidence="4" id="KW-1185">Reference proteome</keyword>
<dbReference type="RefSeq" id="WP_109644296.1">
    <property type="nucleotide sequence ID" value="NZ_QGGB01000002.1"/>
</dbReference>
<dbReference type="PANTHER" id="PTHR23132">
    <property type="entry name" value="D-ALANINE--D-ALANINE LIGASE"/>
    <property type="match status" value="1"/>
</dbReference>
<evidence type="ECO:0000256" key="1">
    <source>
        <dbReference type="PROSITE-ProRule" id="PRU00409"/>
    </source>
</evidence>